<evidence type="ECO:0000313" key="1">
    <source>
        <dbReference type="EMBL" id="QYL14527.1"/>
    </source>
</evidence>
<dbReference type="Proteomes" id="UP000825367">
    <property type="component" value="Chromosome"/>
</dbReference>
<keyword evidence="1" id="KW-0378">Hydrolase</keyword>
<accession>A0ABX8VA19</accession>
<evidence type="ECO:0000313" key="2">
    <source>
        <dbReference type="Proteomes" id="UP000825367"/>
    </source>
</evidence>
<organism evidence="1 2">
    <name type="scientific">Mycolicibacterium pallens</name>
    <dbReference type="NCBI Taxonomy" id="370524"/>
    <lineage>
        <taxon>Bacteria</taxon>
        <taxon>Bacillati</taxon>
        <taxon>Actinomycetota</taxon>
        <taxon>Actinomycetes</taxon>
        <taxon>Mycobacteriales</taxon>
        <taxon>Mycobacteriaceae</taxon>
        <taxon>Mycolicibacterium</taxon>
    </lineage>
</organism>
<protein>
    <submittedName>
        <fullName evidence="1">Alpha/beta hydrolase</fullName>
    </submittedName>
</protein>
<dbReference type="InterPro" id="IPR029058">
    <property type="entry name" value="AB_hydrolase_fold"/>
</dbReference>
<dbReference type="SUPFAM" id="SSF53474">
    <property type="entry name" value="alpha/beta-Hydrolases"/>
    <property type="match status" value="1"/>
</dbReference>
<dbReference type="EMBL" id="CP080333">
    <property type="protein sequence ID" value="QYL14527.1"/>
    <property type="molecule type" value="Genomic_DNA"/>
</dbReference>
<dbReference type="Gene3D" id="3.40.50.1820">
    <property type="entry name" value="alpha/beta hydrolase"/>
    <property type="match status" value="1"/>
</dbReference>
<keyword evidence="2" id="KW-1185">Reference proteome</keyword>
<reference evidence="1 2" key="1">
    <citation type="submission" date="2021-07" db="EMBL/GenBank/DDBJ databases">
        <title>Whole genome sequencing of non-tuberculosis mycobacteria type-strains.</title>
        <authorList>
            <person name="Igarashi Y."/>
            <person name="Osugi A."/>
            <person name="Mitarai S."/>
        </authorList>
    </citation>
    <scope>NUCLEOTIDE SEQUENCE [LARGE SCALE GENOMIC DNA]</scope>
    <source>
        <strain evidence="1 2">JCM 16370</strain>
    </source>
</reference>
<name>A0ABX8VA19_9MYCO</name>
<sequence>MQFISATTSSAILERHFTLDGITGVLWSPACRAVDSPLLLAGHSGGMHKKAPGLVATAMHVVASYGFTVAAIDAPGHGDRPRNRRDRQWAEAIHRARTAGESIAPIVIDYTRSLAQRSVPEWQRTLDALQSLPDIGRDAPVGYAGVTTGRVIGVMLAAAESRIVAASFGGGFVDDNVIRAARQVTIPVDYQIPWDDADFDRASAMALFDAFGSKEKTLHAYPGRYHPIPEHLRDEAARFLARHLGRTATRAPFESDGDGAG</sequence>
<dbReference type="RefSeq" id="WP_096311480.1">
    <property type="nucleotide sequence ID" value="NZ_BAAAVX010000038.1"/>
</dbReference>
<dbReference type="GO" id="GO:0016787">
    <property type="term" value="F:hydrolase activity"/>
    <property type="evidence" value="ECO:0007669"/>
    <property type="project" value="UniProtKB-KW"/>
</dbReference>
<gene>
    <name evidence="1" type="ORF">K0O64_15005</name>
</gene>
<proteinExistence type="predicted"/>